<dbReference type="RefSeq" id="WP_189411394.1">
    <property type="nucleotide sequence ID" value="NZ_BMYJ01000005.1"/>
</dbReference>
<reference evidence="1" key="2">
    <citation type="submission" date="2020-09" db="EMBL/GenBank/DDBJ databases">
        <authorList>
            <person name="Sun Q."/>
            <person name="Kim S."/>
        </authorList>
    </citation>
    <scope>NUCLEOTIDE SEQUENCE</scope>
    <source>
        <strain evidence="1">KCTC 23310</strain>
    </source>
</reference>
<dbReference type="AlphaFoldDB" id="A0A918TNY6"/>
<protein>
    <submittedName>
        <fullName evidence="1">Membrane protein</fullName>
    </submittedName>
</protein>
<proteinExistence type="predicted"/>
<dbReference type="EMBL" id="BMYJ01000005">
    <property type="protein sequence ID" value="GHC55804.1"/>
    <property type="molecule type" value="Genomic_DNA"/>
</dbReference>
<reference evidence="1" key="1">
    <citation type="journal article" date="2014" name="Int. J. Syst. Evol. Microbiol.">
        <title>Complete genome sequence of Corynebacterium casei LMG S-19264T (=DSM 44701T), isolated from a smear-ripened cheese.</title>
        <authorList>
            <consortium name="US DOE Joint Genome Institute (JGI-PGF)"/>
            <person name="Walter F."/>
            <person name="Albersmeier A."/>
            <person name="Kalinowski J."/>
            <person name="Ruckert C."/>
        </authorList>
    </citation>
    <scope>NUCLEOTIDE SEQUENCE</scope>
    <source>
        <strain evidence="1">KCTC 23310</strain>
    </source>
</reference>
<gene>
    <name evidence="1" type="ORF">GCM10007315_18730</name>
</gene>
<accession>A0A918TNY6</accession>
<dbReference type="Proteomes" id="UP000638981">
    <property type="component" value="Unassembled WGS sequence"/>
</dbReference>
<keyword evidence="2" id="KW-1185">Reference proteome</keyword>
<evidence type="ECO:0000313" key="1">
    <source>
        <dbReference type="EMBL" id="GHC55804.1"/>
    </source>
</evidence>
<dbReference type="Pfam" id="PF06897">
    <property type="entry name" value="DUF1269"/>
    <property type="match status" value="1"/>
</dbReference>
<organism evidence="1 2">
    <name type="scientific">Neogemmobacter tilapiae</name>
    <dbReference type="NCBI Taxonomy" id="875041"/>
    <lineage>
        <taxon>Bacteria</taxon>
        <taxon>Pseudomonadati</taxon>
        <taxon>Pseudomonadota</taxon>
        <taxon>Alphaproteobacteria</taxon>
        <taxon>Rhodobacterales</taxon>
        <taxon>Paracoccaceae</taxon>
        <taxon>Neogemmobacter</taxon>
    </lineage>
</organism>
<sequence>MSDLIIVAFQDEATAFEARAELVKMQKEYLIEMEDVVIIARSETGAITLHQAVNLAASGAAGGGMWGALVGLLFLNPLLGAAVGAGAGALAGYASDVGINDDFLRDVGQSLDKGGAAVAVLIRKMTADKVLARMADFRAKGRVIQTSLSSSAEAKLRQMVESGTLPMGSAYPQLGGGKTS</sequence>
<name>A0A918TNY6_9RHOB</name>
<evidence type="ECO:0000313" key="2">
    <source>
        <dbReference type="Proteomes" id="UP000638981"/>
    </source>
</evidence>
<dbReference type="InterPro" id="IPR009200">
    <property type="entry name" value="DUF1269_membrane"/>
</dbReference>
<comment type="caution">
    <text evidence="1">The sequence shown here is derived from an EMBL/GenBank/DDBJ whole genome shotgun (WGS) entry which is preliminary data.</text>
</comment>